<evidence type="ECO:0000313" key="2">
    <source>
        <dbReference type="Proteomes" id="UP000268014"/>
    </source>
</evidence>
<dbReference type="WBParaSite" id="HPLM_0000809701-mRNA-1">
    <property type="protein sequence ID" value="HPLM_0000809701-mRNA-1"/>
    <property type="gene ID" value="HPLM_0000809701"/>
</dbReference>
<reference evidence="1 2" key="2">
    <citation type="submission" date="2018-11" db="EMBL/GenBank/DDBJ databases">
        <authorList>
            <consortium name="Pathogen Informatics"/>
        </authorList>
    </citation>
    <scope>NUCLEOTIDE SEQUENCE [LARGE SCALE GENOMIC DNA]</scope>
    <source>
        <strain evidence="1 2">MHpl1</strain>
    </source>
</reference>
<dbReference type="Proteomes" id="UP000268014">
    <property type="component" value="Unassembled WGS sequence"/>
</dbReference>
<protein>
    <submittedName>
        <fullName evidence="3">Transposase</fullName>
    </submittedName>
</protein>
<gene>
    <name evidence="1" type="ORF">HPLM_LOCUS8089</name>
</gene>
<evidence type="ECO:0000313" key="1">
    <source>
        <dbReference type="EMBL" id="VDO33835.1"/>
    </source>
</evidence>
<dbReference type="AlphaFoldDB" id="A0A0N4WC77"/>
<evidence type="ECO:0000313" key="3">
    <source>
        <dbReference type="WBParaSite" id="HPLM_0000809701-mRNA-1"/>
    </source>
</evidence>
<keyword evidence="2" id="KW-1185">Reference proteome</keyword>
<organism evidence="3">
    <name type="scientific">Haemonchus placei</name>
    <name type="common">Barber's pole worm</name>
    <dbReference type="NCBI Taxonomy" id="6290"/>
    <lineage>
        <taxon>Eukaryota</taxon>
        <taxon>Metazoa</taxon>
        <taxon>Ecdysozoa</taxon>
        <taxon>Nematoda</taxon>
        <taxon>Chromadorea</taxon>
        <taxon>Rhabditida</taxon>
        <taxon>Rhabditina</taxon>
        <taxon>Rhabditomorpha</taxon>
        <taxon>Strongyloidea</taxon>
        <taxon>Trichostrongylidae</taxon>
        <taxon>Haemonchus</taxon>
    </lineage>
</organism>
<accession>A0A0N4WC77</accession>
<reference evidence="3" key="1">
    <citation type="submission" date="2017-02" db="UniProtKB">
        <authorList>
            <consortium name="WormBaseParasite"/>
        </authorList>
    </citation>
    <scope>IDENTIFICATION</scope>
</reference>
<dbReference type="EMBL" id="UZAF01016782">
    <property type="protein sequence ID" value="VDO33835.1"/>
    <property type="molecule type" value="Genomic_DNA"/>
</dbReference>
<name>A0A0N4WC77_HAEPC</name>
<sequence>MRSEISRCNHHGTPIFYNGAWFKNSRRVLKYDRVNFFIKEKVVCELFRIIALRCFCVGQSMQCTCSKQVVPQPKCQVIA</sequence>
<proteinExistence type="predicted"/>